<gene>
    <name evidence="1" type="ORF">IFM89_023054</name>
</gene>
<accession>A0A835IXB8</accession>
<dbReference type="PANTHER" id="PTHR46296:SF8">
    <property type="entry name" value="OS06G0297800 PROTEIN"/>
    <property type="match status" value="1"/>
</dbReference>
<reference evidence="1 2" key="1">
    <citation type="submission" date="2020-10" db="EMBL/GenBank/DDBJ databases">
        <title>The Coptis chinensis genome and diversification of protoberbering-type alkaloids.</title>
        <authorList>
            <person name="Wang B."/>
            <person name="Shu S."/>
            <person name="Song C."/>
            <person name="Liu Y."/>
        </authorList>
    </citation>
    <scope>NUCLEOTIDE SEQUENCE [LARGE SCALE GENOMIC DNA]</scope>
    <source>
        <strain evidence="1">HL-2020</strain>
        <tissue evidence="1">Leaf</tissue>
    </source>
</reference>
<evidence type="ECO:0000313" key="1">
    <source>
        <dbReference type="EMBL" id="KAF9625459.1"/>
    </source>
</evidence>
<dbReference type="InterPro" id="IPR035892">
    <property type="entry name" value="C2_domain_sf"/>
</dbReference>
<dbReference type="PANTHER" id="PTHR46296">
    <property type="entry name" value="BNAA05G37250D PROTEIN"/>
    <property type="match status" value="1"/>
</dbReference>
<name>A0A835IXB8_9MAGN</name>
<evidence type="ECO:0008006" key="3">
    <source>
        <dbReference type="Google" id="ProtNLM"/>
    </source>
</evidence>
<dbReference type="AlphaFoldDB" id="A0A835IXB8"/>
<dbReference type="CDD" id="cd00030">
    <property type="entry name" value="C2"/>
    <property type="match status" value="1"/>
</dbReference>
<proteinExistence type="predicted"/>
<organism evidence="1 2">
    <name type="scientific">Coptis chinensis</name>
    <dbReference type="NCBI Taxonomy" id="261450"/>
    <lineage>
        <taxon>Eukaryota</taxon>
        <taxon>Viridiplantae</taxon>
        <taxon>Streptophyta</taxon>
        <taxon>Embryophyta</taxon>
        <taxon>Tracheophyta</taxon>
        <taxon>Spermatophyta</taxon>
        <taxon>Magnoliopsida</taxon>
        <taxon>Ranunculales</taxon>
        <taxon>Ranunculaceae</taxon>
        <taxon>Coptidoideae</taxon>
        <taxon>Coptis</taxon>
    </lineage>
</organism>
<dbReference type="InterPro" id="IPR044511">
    <property type="entry name" value="At1g03370/At5g50170-like"/>
</dbReference>
<evidence type="ECO:0000313" key="2">
    <source>
        <dbReference type="Proteomes" id="UP000631114"/>
    </source>
</evidence>
<comment type="caution">
    <text evidence="1">The sequence shown here is derived from an EMBL/GenBank/DDBJ whole genome shotgun (WGS) entry which is preliminary data.</text>
</comment>
<dbReference type="OrthoDB" id="67700at2759"/>
<protein>
    <recommendedName>
        <fullName evidence="3">RNase H type-1 domain-containing protein</fullName>
    </recommendedName>
</protein>
<dbReference type="EMBL" id="JADFTS010000001">
    <property type="protein sequence ID" value="KAF9625459.1"/>
    <property type="molecule type" value="Genomic_DNA"/>
</dbReference>
<dbReference type="Proteomes" id="UP000631114">
    <property type="component" value="Unassembled WGS sequence"/>
</dbReference>
<keyword evidence="2" id="KW-1185">Reference proteome</keyword>
<dbReference type="SUPFAM" id="SSF49562">
    <property type="entry name" value="C2 domain (Calcium/lipid-binding domain, CaLB)"/>
    <property type="match status" value="1"/>
</dbReference>
<sequence length="158" mass="17617">MGIYVVYKRKEAKECQWTTPPPRTEKLNADGSLSQDGAGFGGTVRNHEGKVLLSYAGSNKMIKFVLYQELRAIEAVIKACLKLNCDSLAAVDSIWFLDPYLIFTCNGKTKPVLSKVFEFDAMDDPPSVMDVEVFDFEGPFSEAKSMGHAEINFVKSYI</sequence>